<name>A0AAD8IGV0_9APIA</name>
<proteinExistence type="predicted"/>
<dbReference type="GO" id="GO:0009507">
    <property type="term" value="C:chloroplast"/>
    <property type="evidence" value="ECO:0007669"/>
    <property type="project" value="TreeGrafter"/>
</dbReference>
<comment type="caution">
    <text evidence="1">The sequence shown here is derived from an EMBL/GenBank/DDBJ whole genome shotgun (WGS) entry which is preliminary data.</text>
</comment>
<protein>
    <submittedName>
        <fullName evidence="1">Uncharacterized protein</fullName>
    </submittedName>
</protein>
<organism evidence="1 2">
    <name type="scientific">Heracleum sosnowskyi</name>
    <dbReference type="NCBI Taxonomy" id="360622"/>
    <lineage>
        <taxon>Eukaryota</taxon>
        <taxon>Viridiplantae</taxon>
        <taxon>Streptophyta</taxon>
        <taxon>Embryophyta</taxon>
        <taxon>Tracheophyta</taxon>
        <taxon>Spermatophyta</taxon>
        <taxon>Magnoliopsida</taxon>
        <taxon>eudicotyledons</taxon>
        <taxon>Gunneridae</taxon>
        <taxon>Pentapetalae</taxon>
        <taxon>asterids</taxon>
        <taxon>campanulids</taxon>
        <taxon>Apiales</taxon>
        <taxon>Apiaceae</taxon>
        <taxon>Apioideae</taxon>
        <taxon>apioid superclade</taxon>
        <taxon>Tordylieae</taxon>
        <taxon>Tordyliinae</taxon>
        <taxon>Heracleum</taxon>
    </lineage>
</organism>
<evidence type="ECO:0000313" key="2">
    <source>
        <dbReference type="Proteomes" id="UP001237642"/>
    </source>
</evidence>
<dbReference type="AlphaFoldDB" id="A0AAD8IGV0"/>
<evidence type="ECO:0000313" key="1">
    <source>
        <dbReference type="EMBL" id="KAK1385281.1"/>
    </source>
</evidence>
<dbReference type="Pfam" id="PF07466">
    <property type="entry name" value="DUF1517"/>
    <property type="match status" value="1"/>
</dbReference>
<accession>A0AAD8IGV0</accession>
<dbReference type="PANTHER" id="PTHR33975:SF2">
    <property type="entry name" value="MYELIN-ASSOCIATED OLIGODENDROCYTE BASIC PROTEIN"/>
    <property type="match status" value="1"/>
</dbReference>
<dbReference type="Proteomes" id="UP001237642">
    <property type="component" value="Unassembled WGS sequence"/>
</dbReference>
<sequence>MMMMGWKCHAKVFALPPCSYSPRKFTSINYIPSSSFKYNSNNIQLSSRWLGTIVSAWDGTPAVQPIGTMLCFQVGCSDRERVLQRKLNHIAEVADTSTLNGLNYILKEVVKALIQQNETSFHFSNLFIEYDSMESLSKRFLQIINRERDKYGQDVETFVNVDGVKYKNCMVEANSSNIENEYTLATVSVLATGKHLIPSTNKKRQVYLDTAAVLQTLISIPKTEIQSVEVLWSPQKEDHVLLKEPRMLKEEPGRDYPKLIGLDTKGRMTRIYMQ</sequence>
<dbReference type="EMBL" id="JAUIZM010000005">
    <property type="protein sequence ID" value="KAK1385281.1"/>
    <property type="molecule type" value="Genomic_DNA"/>
</dbReference>
<dbReference type="InterPro" id="IPR053023">
    <property type="entry name" value="FLAP_modulator"/>
</dbReference>
<reference evidence="1" key="1">
    <citation type="submission" date="2023-02" db="EMBL/GenBank/DDBJ databases">
        <title>Genome of toxic invasive species Heracleum sosnowskyi carries increased number of genes despite the absence of recent whole-genome duplications.</title>
        <authorList>
            <person name="Schelkunov M."/>
            <person name="Shtratnikova V."/>
            <person name="Makarenko M."/>
            <person name="Klepikova A."/>
            <person name="Omelchenko D."/>
            <person name="Novikova G."/>
            <person name="Obukhova E."/>
            <person name="Bogdanov V."/>
            <person name="Penin A."/>
            <person name="Logacheva M."/>
        </authorList>
    </citation>
    <scope>NUCLEOTIDE SEQUENCE</scope>
    <source>
        <strain evidence="1">Hsosn_3</strain>
        <tissue evidence="1">Leaf</tissue>
    </source>
</reference>
<dbReference type="PANTHER" id="PTHR33975">
    <property type="entry name" value="MYELIN-ASSOCIATED OLIGODENDROCYTE BASIC PROTEIN"/>
    <property type="match status" value="1"/>
</dbReference>
<reference evidence="1" key="2">
    <citation type="submission" date="2023-05" db="EMBL/GenBank/DDBJ databases">
        <authorList>
            <person name="Schelkunov M.I."/>
        </authorList>
    </citation>
    <scope>NUCLEOTIDE SEQUENCE</scope>
    <source>
        <strain evidence="1">Hsosn_3</strain>
        <tissue evidence="1">Leaf</tissue>
    </source>
</reference>
<gene>
    <name evidence="1" type="ORF">POM88_023016</name>
</gene>
<dbReference type="InterPro" id="IPR010903">
    <property type="entry name" value="DUF1517"/>
</dbReference>
<keyword evidence="2" id="KW-1185">Reference proteome</keyword>